<accession>A0ABS2DT51</accession>
<gene>
    <name evidence="1" type="ORF">H6A60_08570</name>
</gene>
<evidence type="ECO:0000313" key="2">
    <source>
        <dbReference type="Proteomes" id="UP000715095"/>
    </source>
</evidence>
<dbReference type="EMBL" id="JACJJC010000013">
    <property type="protein sequence ID" value="MBM6704534.1"/>
    <property type="molecule type" value="Genomic_DNA"/>
</dbReference>
<dbReference type="Proteomes" id="UP000715095">
    <property type="component" value="Unassembled WGS sequence"/>
</dbReference>
<organism evidence="1 2">
    <name type="scientific">Sutterella massiliensis</name>
    <dbReference type="NCBI Taxonomy" id="1816689"/>
    <lineage>
        <taxon>Bacteria</taxon>
        <taxon>Pseudomonadati</taxon>
        <taxon>Pseudomonadota</taxon>
        <taxon>Betaproteobacteria</taxon>
        <taxon>Burkholderiales</taxon>
        <taxon>Sutterellaceae</taxon>
        <taxon>Sutterella</taxon>
    </lineage>
</organism>
<reference evidence="1 2" key="1">
    <citation type="journal article" date="2021" name="Sci. Rep.">
        <title>The distribution of antibiotic resistance genes in chicken gut microbiota commensals.</title>
        <authorList>
            <person name="Juricova H."/>
            <person name="Matiasovicova J."/>
            <person name="Kubasova T."/>
            <person name="Cejkova D."/>
            <person name="Rychlik I."/>
        </authorList>
    </citation>
    <scope>NUCLEOTIDE SEQUENCE [LARGE SCALE GENOMIC DNA]</scope>
    <source>
        <strain evidence="1 2">An829</strain>
    </source>
</reference>
<protein>
    <submittedName>
        <fullName evidence="1">Uncharacterized protein</fullName>
    </submittedName>
</protein>
<evidence type="ECO:0000313" key="1">
    <source>
        <dbReference type="EMBL" id="MBM6704534.1"/>
    </source>
</evidence>
<sequence>MLRDYRCARYAVRLKELAHFVRLPRCLDDRVVSSLASDYADRTLPTLGERFAKSEPGELTAASGEPAPMSVWEEDAALLKGLLKHYHLRPTMDMAMTLYTATLCRHAGMSACEESNVAQRMALPEGKSLGDLLVAFVYGDIPEAEA</sequence>
<dbReference type="RefSeq" id="WP_205103484.1">
    <property type="nucleotide sequence ID" value="NZ_JACJJC010000013.1"/>
</dbReference>
<comment type="caution">
    <text evidence="1">The sequence shown here is derived from an EMBL/GenBank/DDBJ whole genome shotgun (WGS) entry which is preliminary data.</text>
</comment>
<proteinExistence type="predicted"/>
<name>A0ABS2DT51_9BURK</name>
<keyword evidence="2" id="KW-1185">Reference proteome</keyword>